<evidence type="ECO:0000256" key="6">
    <source>
        <dbReference type="ARBA" id="ARBA00022679"/>
    </source>
</evidence>
<feature type="compositionally biased region" description="Acidic residues" evidence="17">
    <location>
        <begin position="264"/>
        <end position="275"/>
    </location>
</feature>
<comment type="subcellular location">
    <subcellularLocation>
        <location evidence="2 16">Nucleus</location>
    </subcellularLocation>
</comment>
<keyword evidence="9 15" id="KW-0863">Zinc-finger</keyword>
<evidence type="ECO:0000256" key="5">
    <source>
        <dbReference type="ARBA" id="ARBA00019422"/>
    </source>
</evidence>
<dbReference type="GO" id="GO:0030915">
    <property type="term" value="C:Smc5-Smc6 complex"/>
    <property type="evidence" value="ECO:0007669"/>
    <property type="project" value="UniProtKB-UniRule"/>
</dbReference>
<evidence type="ECO:0000259" key="18">
    <source>
        <dbReference type="PROSITE" id="PS50089"/>
    </source>
</evidence>
<keyword evidence="20" id="KW-1185">Reference proteome</keyword>
<dbReference type="Pfam" id="PF07574">
    <property type="entry name" value="SMC_Nse1"/>
    <property type="match status" value="1"/>
</dbReference>
<dbReference type="PANTHER" id="PTHR20973">
    <property type="entry name" value="NON-SMC ELEMENT 1-RELATED"/>
    <property type="match status" value="1"/>
</dbReference>
<dbReference type="EMBL" id="MU128911">
    <property type="protein sequence ID" value="KAF9520544.1"/>
    <property type="molecule type" value="Genomic_DNA"/>
</dbReference>
<name>A0A9P6BAP9_9AGAM</name>
<dbReference type="FunFam" id="1.10.10.10:FF:000270">
    <property type="entry name" value="Non-structural maintenance of chromosomes element 1 homolog"/>
    <property type="match status" value="1"/>
</dbReference>
<keyword evidence="8 16" id="KW-0227">DNA damage</keyword>
<dbReference type="Pfam" id="PF08746">
    <property type="entry name" value="zf-RING-like"/>
    <property type="match status" value="1"/>
</dbReference>
<feature type="compositionally biased region" description="Basic and acidic residues" evidence="17">
    <location>
        <begin position="305"/>
        <end position="314"/>
    </location>
</feature>
<keyword evidence="10 16" id="KW-0833">Ubl conjugation pathway</keyword>
<dbReference type="InterPro" id="IPR036388">
    <property type="entry name" value="WH-like_DNA-bd_sf"/>
</dbReference>
<dbReference type="Gene3D" id="1.10.10.10">
    <property type="entry name" value="Winged helix-like DNA-binding domain superfamily/Winged helix DNA-binding domain"/>
    <property type="match status" value="1"/>
</dbReference>
<comment type="similarity">
    <text evidence="3 16">Belongs to the NSE1 family.</text>
</comment>
<keyword evidence="12 16" id="KW-0233">DNA recombination</keyword>
<feature type="compositionally biased region" description="Basic and acidic residues" evidence="17">
    <location>
        <begin position="243"/>
        <end position="252"/>
    </location>
</feature>
<dbReference type="CDD" id="cd16493">
    <property type="entry name" value="RING-CH-C4HC3_NSE1"/>
    <property type="match status" value="1"/>
</dbReference>
<dbReference type="Gene3D" id="3.30.40.10">
    <property type="entry name" value="Zinc/RING finger domain, C3HC4 (zinc finger)"/>
    <property type="match status" value="1"/>
</dbReference>
<dbReference type="AlphaFoldDB" id="A0A9P6BAP9"/>
<dbReference type="GO" id="GO:0008270">
    <property type="term" value="F:zinc ion binding"/>
    <property type="evidence" value="ECO:0007669"/>
    <property type="project" value="UniProtKB-KW"/>
</dbReference>
<sequence length="314" mass="35719">MSASDINRLFLQAIISRHYMSDELAKVLCKKAIEAVSMIRSAVVYNPAFFDTLVVQVNESLEPLGLEFRTIMNEEDGKRVWALVNNKGDEISQMATQYSSQEIAFFKQLVDQIMLAPNESFSITSLAALREVNHLPVKSNMTKSQAEVVLGSFVTRGWLLKSASGRYSLSARTIMELQPYLKSTYEEETLECTSCMEIVTKGVACYRPNCKVRFHLHCYSRYRTPKCPTCSTEWTRDRLNKVGEDATLDDRPPRRKQSAHQSSEGEEEPEEEDESPPPVKKEGRKSKRKARSSQDTDEEDEAEAMDPKPSRRRG</sequence>
<dbReference type="EC" id="2.3.2.27" evidence="4 16"/>
<comment type="function">
    <text evidence="16">Acts in a DNA repair pathway for removal of UV-induced DNA damage that is distinct from classical nucleotide excision repair and in repair of ionizing radiation damage. Functions in homologous recombination repair of DNA double strand breaks and in recovery of stalled replication forks.</text>
</comment>
<evidence type="ECO:0000256" key="10">
    <source>
        <dbReference type="ARBA" id="ARBA00022786"/>
    </source>
</evidence>
<dbReference type="SUPFAM" id="SSF57850">
    <property type="entry name" value="RING/U-box"/>
    <property type="match status" value="1"/>
</dbReference>
<keyword evidence="7 16" id="KW-0479">Metal-binding</keyword>
<evidence type="ECO:0000313" key="19">
    <source>
        <dbReference type="EMBL" id="KAF9520544.1"/>
    </source>
</evidence>
<evidence type="ECO:0000256" key="4">
    <source>
        <dbReference type="ARBA" id="ARBA00012483"/>
    </source>
</evidence>
<evidence type="ECO:0000256" key="16">
    <source>
        <dbReference type="RuleBase" id="RU368018"/>
    </source>
</evidence>
<feature type="region of interest" description="Disordered" evidence="17">
    <location>
        <begin position="243"/>
        <end position="314"/>
    </location>
</feature>
<dbReference type="GO" id="GO:0005634">
    <property type="term" value="C:nucleus"/>
    <property type="evidence" value="ECO:0007669"/>
    <property type="project" value="UniProtKB-SubCell"/>
</dbReference>
<evidence type="ECO:0000256" key="11">
    <source>
        <dbReference type="ARBA" id="ARBA00022833"/>
    </source>
</evidence>
<evidence type="ECO:0000256" key="1">
    <source>
        <dbReference type="ARBA" id="ARBA00000900"/>
    </source>
</evidence>
<evidence type="ECO:0000256" key="14">
    <source>
        <dbReference type="ARBA" id="ARBA00023242"/>
    </source>
</evidence>
<organism evidence="19 20">
    <name type="scientific">Hydnum rufescens UP504</name>
    <dbReference type="NCBI Taxonomy" id="1448309"/>
    <lineage>
        <taxon>Eukaryota</taxon>
        <taxon>Fungi</taxon>
        <taxon>Dikarya</taxon>
        <taxon>Basidiomycota</taxon>
        <taxon>Agaricomycotina</taxon>
        <taxon>Agaricomycetes</taxon>
        <taxon>Cantharellales</taxon>
        <taxon>Hydnaceae</taxon>
        <taxon>Hydnum</taxon>
    </lineage>
</organism>
<dbReference type="InterPro" id="IPR013083">
    <property type="entry name" value="Znf_RING/FYVE/PHD"/>
</dbReference>
<evidence type="ECO:0000256" key="2">
    <source>
        <dbReference type="ARBA" id="ARBA00004123"/>
    </source>
</evidence>
<dbReference type="GO" id="GO:0000724">
    <property type="term" value="P:double-strand break repair via homologous recombination"/>
    <property type="evidence" value="ECO:0007669"/>
    <property type="project" value="TreeGrafter"/>
</dbReference>
<dbReference type="GO" id="GO:0061630">
    <property type="term" value="F:ubiquitin protein ligase activity"/>
    <property type="evidence" value="ECO:0007669"/>
    <property type="project" value="UniProtKB-EC"/>
</dbReference>
<dbReference type="Gene3D" id="3.90.1150.220">
    <property type="match status" value="1"/>
</dbReference>
<comment type="catalytic activity">
    <reaction evidence="1 16">
        <text>S-ubiquitinyl-[E2 ubiquitin-conjugating enzyme]-L-cysteine + [acceptor protein]-L-lysine = [E2 ubiquitin-conjugating enzyme]-L-cysteine + N(6)-ubiquitinyl-[acceptor protein]-L-lysine.</text>
        <dbReference type="EC" id="2.3.2.27"/>
    </reaction>
</comment>
<proteinExistence type="inferred from homology"/>
<reference evidence="19" key="1">
    <citation type="journal article" date="2020" name="Nat. Commun.">
        <title>Large-scale genome sequencing of mycorrhizal fungi provides insights into the early evolution of symbiotic traits.</title>
        <authorList>
            <person name="Miyauchi S."/>
            <person name="Kiss E."/>
            <person name="Kuo A."/>
            <person name="Drula E."/>
            <person name="Kohler A."/>
            <person name="Sanchez-Garcia M."/>
            <person name="Morin E."/>
            <person name="Andreopoulos B."/>
            <person name="Barry K.W."/>
            <person name="Bonito G."/>
            <person name="Buee M."/>
            <person name="Carver A."/>
            <person name="Chen C."/>
            <person name="Cichocki N."/>
            <person name="Clum A."/>
            <person name="Culley D."/>
            <person name="Crous P.W."/>
            <person name="Fauchery L."/>
            <person name="Girlanda M."/>
            <person name="Hayes R.D."/>
            <person name="Keri Z."/>
            <person name="LaButti K."/>
            <person name="Lipzen A."/>
            <person name="Lombard V."/>
            <person name="Magnuson J."/>
            <person name="Maillard F."/>
            <person name="Murat C."/>
            <person name="Nolan M."/>
            <person name="Ohm R.A."/>
            <person name="Pangilinan J."/>
            <person name="Pereira M.F."/>
            <person name="Perotto S."/>
            <person name="Peter M."/>
            <person name="Pfister S."/>
            <person name="Riley R."/>
            <person name="Sitrit Y."/>
            <person name="Stielow J.B."/>
            <person name="Szollosi G."/>
            <person name="Zifcakova L."/>
            <person name="Stursova M."/>
            <person name="Spatafora J.W."/>
            <person name="Tedersoo L."/>
            <person name="Vaario L.M."/>
            <person name="Yamada A."/>
            <person name="Yan M."/>
            <person name="Wang P."/>
            <person name="Xu J."/>
            <person name="Bruns T."/>
            <person name="Baldrian P."/>
            <person name="Vilgalys R."/>
            <person name="Dunand C."/>
            <person name="Henrissat B."/>
            <person name="Grigoriev I.V."/>
            <person name="Hibbett D."/>
            <person name="Nagy L.G."/>
            <person name="Martin F.M."/>
        </authorList>
    </citation>
    <scope>NUCLEOTIDE SEQUENCE</scope>
    <source>
        <strain evidence="19">UP504</strain>
    </source>
</reference>
<comment type="subunit">
    <text evidence="16">Component of the Smc5-Smc6 complex.</text>
</comment>
<evidence type="ECO:0000313" key="20">
    <source>
        <dbReference type="Proteomes" id="UP000886523"/>
    </source>
</evidence>
<keyword evidence="13 16" id="KW-0234">DNA repair</keyword>
<keyword evidence="14 16" id="KW-0539">Nucleus</keyword>
<keyword evidence="6 16" id="KW-0808">Transferase</keyword>
<feature type="domain" description="RING-type" evidence="18">
    <location>
        <begin position="192"/>
        <end position="231"/>
    </location>
</feature>
<protein>
    <recommendedName>
        <fullName evidence="5 16">Non-structural maintenance of chromosomes element 1 homolog</fullName>
        <ecNumber evidence="4 16">2.3.2.27</ecNumber>
    </recommendedName>
</protein>
<accession>A0A9P6BAP9</accession>
<feature type="compositionally biased region" description="Basic residues" evidence="17">
    <location>
        <begin position="282"/>
        <end position="291"/>
    </location>
</feature>
<dbReference type="Proteomes" id="UP000886523">
    <property type="component" value="Unassembled WGS sequence"/>
</dbReference>
<feature type="compositionally biased region" description="Acidic residues" evidence="17">
    <location>
        <begin position="295"/>
        <end position="304"/>
    </location>
</feature>
<evidence type="ECO:0000256" key="3">
    <source>
        <dbReference type="ARBA" id="ARBA00010258"/>
    </source>
</evidence>
<evidence type="ECO:0000256" key="15">
    <source>
        <dbReference type="PROSITE-ProRule" id="PRU00175"/>
    </source>
</evidence>
<evidence type="ECO:0000256" key="7">
    <source>
        <dbReference type="ARBA" id="ARBA00022723"/>
    </source>
</evidence>
<evidence type="ECO:0000256" key="8">
    <source>
        <dbReference type="ARBA" id="ARBA00022763"/>
    </source>
</evidence>
<dbReference type="OrthoDB" id="185455at2759"/>
<evidence type="ECO:0000256" key="9">
    <source>
        <dbReference type="ARBA" id="ARBA00022771"/>
    </source>
</evidence>
<evidence type="ECO:0000256" key="13">
    <source>
        <dbReference type="ARBA" id="ARBA00023204"/>
    </source>
</evidence>
<dbReference type="InterPro" id="IPR014857">
    <property type="entry name" value="Nse1_RING_C4HC3-type"/>
</dbReference>
<dbReference type="InterPro" id="IPR001841">
    <property type="entry name" value="Znf_RING"/>
</dbReference>
<gene>
    <name evidence="19" type="ORF">BS47DRAFT_1311494</name>
</gene>
<dbReference type="InterPro" id="IPR011513">
    <property type="entry name" value="Nse1"/>
</dbReference>
<dbReference type="PROSITE" id="PS50089">
    <property type="entry name" value="ZF_RING_2"/>
    <property type="match status" value="1"/>
</dbReference>
<evidence type="ECO:0000256" key="17">
    <source>
        <dbReference type="SAM" id="MobiDB-lite"/>
    </source>
</evidence>
<keyword evidence="11 16" id="KW-0862">Zinc</keyword>
<comment type="caution">
    <text evidence="19">The sequence shown here is derived from an EMBL/GenBank/DDBJ whole genome shotgun (WGS) entry which is preliminary data.</text>
</comment>
<evidence type="ECO:0000256" key="12">
    <source>
        <dbReference type="ARBA" id="ARBA00023172"/>
    </source>
</evidence>
<dbReference type="PANTHER" id="PTHR20973:SF0">
    <property type="entry name" value="NON-STRUCTURAL MAINTENANCE OF CHROMOSOMES ELEMENT 1 HOMOLOG"/>
    <property type="match status" value="1"/>
</dbReference>